<evidence type="ECO:0000313" key="2">
    <source>
        <dbReference type="EMBL" id="KAE8758174.1"/>
    </source>
</evidence>
<reference evidence="2 3" key="1">
    <citation type="journal article" date="2020" name="Int. J. Syst. Evol. Microbiol.">
        <title>Paraburkholderia madseniana sp. nov., a phenolic acid-degrading bacterium isolated from acidic forest soil.</title>
        <authorList>
            <person name="Wilhelm R.C."/>
            <person name="Murphy S.J.L."/>
            <person name="Feriancek N.M."/>
            <person name="Karasz D.C."/>
            <person name="DeRito C.M."/>
            <person name="Newman J.D."/>
            <person name="Buckley D.H."/>
        </authorList>
    </citation>
    <scope>NUCLEOTIDE SEQUENCE [LARGE SCALE GENOMIC DNA]</scope>
    <source>
        <strain evidence="2 3">RP11</strain>
    </source>
</reference>
<name>A0A6N6WEF2_9BURK</name>
<dbReference type="Proteomes" id="UP000463700">
    <property type="component" value="Unassembled WGS sequence"/>
</dbReference>
<comment type="caution">
    <text evidence="2">The sequence shown here is derived from an EMBL/GenBank/DDBJ whole genome shotgun (WGS) entry which is preliminary data.</text>
</comment>
<feature type="transmembrane region" description="Helical" evidence="1">
    <location>
        <begin position="12"/>
        <end position="31"/>
    </location>
</feature>
<feature type="transmembrane region" description="Helical" evidence="1">
    <location>
        <begin position="135"/>
        <end position="159"/>
    </location>
</feature>
<feature type="transmembrane region" description="Helical" evidence="1">
    <location>
        <begin position="171"/>
        <end position="193"/>
    </location>
</feature>
<protein>
    <recommendedName>
        <fullName evidence="4">DUF4386 family protein</fullName>
    </recommendedName>
</protein>
<accession>A0A6N6WEF2</accession>
<feature type="transmembrane region" description="Helical" evidence="1">
    <location>
        <begin position="205"/>
        <end position="224"/>
    </location>
</feature>
<evidence type="ECO:0000313" key="3">
    <source>
        <dbReference type="Proteomes" id="UP000463700"/>
    </source>
</evidence>
<dbReference type="AlphaFoldDB" id="A0A6N6WEF2"/>
<keyword evidence="1" id="KW-1133">Transmembrane helix</keyword>
<keyword evidence="1" id="KW-0812">Transmembrane</keyword>
<feature type="transmembrane region" description="Helical" evidence="1">
    <location>
        <begin position="92"/>
        <end position="115"/>
    </location>
</feature>
<proteinExistence type="predicted"/>
<dbReference type="EMBL" id="VOSW01000036">
    <property type="protein sequence ID" value="KAE8758174.1"/>
    <property type="molecule type" value="Genomic_DNA"/>
</dbReference>
<organism evidence="2 3">
    <name type="scientific">Paraburkholderia madseniana</name>
    <dbReference type="NCBI Taxonomy" id="2599607"/>
    <lineage>
        <taxon>Bacteria</taxon>
        <taxon>Pseudomonadati</taxon>
        <taxon>Pseudomonadota</taxon>
        <taxon>Betaproteobacteria</taxon>
        <taxon>Burkholderiales</taxon>
        <taxon>Burkholderiaceae</taxon>
        <taxon>Paraburkholderia</taxon>
    </lineage>
</organism>
<dbReference type="OrthoDB" id="7066463at2"/>
<sequence>MDDRTSLKYQLISAWCGPAFLVTFVFFWGVLGHNLPNPSPALSASDLAARYLANLGQIRLGFIVSMITVVLYMPWTAVLTAQMARIEGKFPVLSFLQLLGGGLTVMVVSFSVMFWAVAAFRPERDPASIQLLTDLGWLCIDLQYACTTLQMVAAALVGLADKSKIPLFPRWVCFLTIWCGISFFPASLTGVLQTGPFAWSGVLSYYFPYFCWLCWYITASIYMIKEIRRRMAVSDIPETAGGFAHRTGS</sequence>
<feature type="transmembrane region" description="Helical" evidence="1">
    <location>
        <begin position="51"/>
        <end position="72"/>
    </location>
</feature>
<gene>
    <name evidence="2" type="ORF">FSO04_19815</name>
</gene>
<evidence type="ECO:0000256" key="1">
    <source>
        <dbReference type="SAM" id="Phobius"/>
    </source>
</evidence>
<keyword evidence="1" id="KW-0472">Membrane</keyword>
<evidence type="ECO:0008006" key="4">
    <source>
        <dbReference type="Google" id="ProtNLM"/>
    </source>
</evidence>
<dbReference type="RefSeq" id="WP_154561629.1">
    <property type="nucleotide sequence ID" value="NZ_VOSW01000036.1"/>
</dbReference>